<dbReference type="OrthoDB" id="658622at2"/>
<dbReference type="AlphaFoldDB" id="A0A1H7QB15"/>
<evidence type="ECO:0000313" key="2">
    <source>
        <dbReference type="Proteomes" id="UP000198916"/>
    </source>
</evidence>
<dbReference type="RefSeq" id="WP_143053891.1">
    <property type="nucleotide sequence ID" value="NZ_FNZR01000005.1"/>
</dbReference>
<protein>
    <submittedName>
        <fullName evidence="1">Uncharacterized protein</fullName>
    </submittedName>
</protein>
<gene>
    <name evidence="1" type="ORF">SAMN05421740_105252</name>
</gene>
<keyword evidence="2" id="KW-1185">Reference proteome</keyword>
<dbReference type="EMBL" id="FNZR01000005">
    <property type="protein sequence ID" value="SEL44675.1"/>
    <property type="molecule type" value="Genomic_DNA"/>
</dbReference>
<reference evidence="2" key="1">
    <citation type="submission" date="2016-10" db="EMBL/GenBank/DDBJ databases">
        <authorList>
            <person name="Varghese N."/>
            <person name="Submissions S."/>
        </authorList>
    </citation>
    <scope>NUCLEOTIDE SEQUENCE [LARGE SCALE GENOMIC DNA]</scope>
    <source>
        <strain evidence="2">Jip14</strain>
    </source>
</reference>
<proteinExistence type="predicted"/>
<organism evidence="1 2">
    <name type="scientific">Parapedobacter koreensis</name>
    <dbReference type="NCBI Taxonomy" id="332977"/>
    <lineage>
        <taxon>Bacteria</taxon>
        <taxon>Pseudomonadati</taxon>
        <taxon>Bacteroidota</taxon>
        <taxon>Sphingobacteriia</taxon>
        <taxon>Sphingobacteriales</taxon>
        <taxon>Sphingobacteriaceae</taxon>
        <taxon>Parapedobacter</taxon>
    </lineage>
</organism>
<sequence>MEIPTEIANIVADCGTRNLTFSEKRKLLLWYQQEMYSGIEIGLLAEKEKETGDRIFRKIMDYINRHPHS</sequence>
<name>A0A1H7QB15_9SPHI</name>
<evidence type="ECO:0000313" key="1">
    <source>
        <dbReference type="EMBL" id="SEL44675.1"/>
    </source>
</evidence>
<dbReference type="Proteomes" id="UP000198916">
    <property type="component" value="Unassembled WGS sequence"/>
</dbReference>
<accession>A0A1H7QB15</accession>